<name>A0A1B8R8A6_RHILT</name>
<dbReference type="SUPFAM" id="SSF56349">
    <property type="entry name" value="DNA breaking-rejoining enzymes"/>
    <property type="match status" value="1"/>
</dbReference>
<evidence type="ECO:0000256" key="2">
    <source>
        <dbReference type="ARBA" id="ARBA00022908"/>
    </source>
</evidence>
<evidence type="ECO:0000256" key="1">
    <source>
        <dbReference type="ARBA" id="ARBA00008857"/>
    </source>
</evidence>
<evidence type="ECO:0000313" key="7">
    <source>
        <dbReference type="EMBL" id="AOO92155.1"/>
    </source>
</evidence>
<proteinExistence type="inferred from homology"/>
<dbReference type="InterPro" id="IPR010998">
    <property type="entry name" value="Integrase_recombinase_N"/>
</dbReference>
<dbReference type="Gene3D" id="1.10.150.130">
    <property type="match status" value="1"/>
</dbReference>
<organism evidence="7">
    <name type="scientific">Rhizobium leguminosarum bv. trifolii</name>
    <dbReference type="NCBI Taxonomy" id="386"/>
    <lineage>
        <taxon>Bacteria</taxon>
        <taxon>Pseudomonadati</taxon>
        <taxon>Pseudomonadota</taxon>
        <taxon>Alphaproteobacteria</taxon>
        <taxon>Hyphomicrobiales</taxon>
        <taxon>Rhizobiaceae</taxon>
        <taxon>Rhizobium/Agrobacterium group</taxon>
        <taxon>Rhizobium</taxon>
    </lineage>
</organism>
<evidence type="ECO:0000256" key="3">
    <source>
        <dbReference type="ARBA" id="ARBA00023125"/>
    </source>
</evidence>
<evidence type="ECO:0000256" key="4">
    <source>
        <dbReference type="ARBA" id="ARBA00023172"/>
    </source>
</evidence>
<dbReference type="RefSeq" id="WP_065277183.1">
    <property type="nucleotide sequence ID" value="NZ_MAMO01000074.1"/>
</dbReference>
<dbReference type="PANTHER" id="PTHR30349:SF41">
    <property type="entry name" value="INTEGRASE_RECOMBINASE PROTEIN MJ0367-RELATED"/>
    <property type="match status" value="1"/>
</dbReference>
<dbReference type="AlphaFoldDB" id="A0A1B8R8A6"/>
<dbReference type="InterPro" id="IPR011010">
    <property type="entry name" value="DNA_brk_join_enz"/>
</dbReference>
<dbReference type="PROSITE" id="PS51898">
    <property type="entry name" value="TYR_RECOMBINASE"/>
    <property type="match status" value="1"/>
</dbReference>
<evidence type="ECO:0000256" key="5">
    <source>
        <dbReference type="SAM" id="MobiDB-lite"/>
    </source>
</evidence>
<feature type="domain" description="Tyr recombinase" evidence="6">
    <location>
        <begin position="369"/>
        <end position="579"/>
    </location>
</feature>
<sequence>MARVTYLERRNATYYARLDVPLDLVGHYGTTTRKKSLRTKDENEAKKRLWPVIEGWRAEFEEVRARREITSDDKAIAVWQHYEATIDGYDRKQRSMPTPEQMDAELQHIYRQIDMGEITSENFFGMINAYTDYELMLRARTDDANLRARRLNALKSALTAGDAKLIEPAVKKFVAQHRLLVDTGSDEYRELCTLMTRAEIEGLQRTLERDTGDFSGAPKDPIVRPASGRAREAAAPGETIMELFESYSRENPNQIKPDTLAQARRDVSLFVESVGSTFPVHRIDKKAVREWKALLLQFPVKAVETKAFEGMTITQVVKHNETVKKPTISTATVNRYLSGFSAFCTWLANHGYIAANPAADMFLKKSKEKTTKPFTVAEMNALFKSAFFTGCQNDESPRFWSKPGNVLVRDHRFWVPLVMLYSGARPAEIAQLGVDDVREDRGHWIMHITTEGDGDKSVKTAGSMRVVPVHPELVQLGFLGYHARTKENGGQRLFPLAERNDRGQMIADFSRDFPRYLTKIGLKDGRGLSLYSFRHGAADALRRAGFLDEQFGFILGHTSGTMTQRYGTLPQGMLEDRVKLVNSISYPGLILDHLRTADALEDAA</sequence>
<dbReference type="CDD" id="cd01184">
    <property type="entry name" value="INT_C_like_1"/>
    <property type="match status" value="1"/>
</dbReference>
<dbReference type="GO" id="GO:0015074">
    <property type="term" value="P:DNA integration"/>
    <property type="evidence" value="ECO:0007669"/>
    <property type="project" value="UniProtKB-KW"/>
</dbReference>
<dbReference type="InterPro" id="IPR046668">
    <property type="entry name" value="DUF6538"/>
</dbReference>
<feature type="region of interest" description="Disordered" evidence="5">
    <location>
        <begin position="210"/>
        <end position="231"/>
    </location>
</feature>
<dbReference type="Pfam" id="PF00589">
    <property type="entry name" value="Phage_integrase"/>
    <property type="match status" value="1"/>
</dbReference>
<evidence type="ECO:0000259" key="6">
    <source>
        <dbReference type="PROSITE" id="PS51898"/>
    </source>
</evidence>
<dbReference type="PANTHER" id="PTHR30349">
    <property type="entry name" value="PHAGE INTEGRASE-RELATED"/>
    <property type="match status" value="1"/>
</dbReference>
<dbReference type="EMBL" id="KX489791">
    <property type="protein sequence ID" value="AOO92155.1"/>
    <property type="molecule type" value="Genomic_DNA"/>
</dbReference>
<keyword evidence="3" id="KW-0238">DNA-binding</keyword>
<dbReference type="GO" id="GO:0003677">
    <property type="term" value="F:DNA binding"/>
    <property type="evidence" value="ECO:0007669"/>
    <property type="project" value="UniProtKB-KW"/>
</dbReference>
<accession>A0A1B8R8A6</accession>
<dbReference type="InterPro" id="IPR013762">
    <property type="entry name" value="Integrase-like_cat_sf"/>
</dbReference>
<reference evidence="7" key="1">
    <citation type="journal article" date="2015" name="BMC Genomics">
        <title>Transcriptome profiling of a Rhizobium leguminosarum bv. trifolii rosR mutant reveals the role of the transcriptional regulator RosR in motility, synthesis of cell-surface components, and other cellular processes.</title>
        <authorList>
            <person name="Rachwal K."/>
            <person name="Matczynska E."/>
            <person name="Janczarek M."/>
        </authorList>
    </citation>
    <scope>NUCLEOTIDE SEQUENCE</scope>
    <source>
        <strain evidence="7">Rt24.2</strain>
    </source>
</reference>
<keyword evidence="4" id="KW-0233">DNA recombination</keyword>
<protein>
    <submittedName>
        <fullName evidence="7">Integrase</fullName>
    </submittedName>
</protein>
<reference evidence="7" key="2">
    <citation type="journal article" date="2016" name="Front. Microbiol.">
        <title>The Regulatory Protein RosR Affects Rhizobium leguminosarum bv. trifolii Protein Profiles, Cell Surface Properties, and Symbiosis with Clover.</title>
        <authorList>
            <person name="Rachwal K."/>
            <person name="Boguszewska A."/>
            <person name="Kopcinska J."/>
            <person name="Karas M."/>
            <person name="Tchorzewski M."/>
            <person name="Janczarek M."/>
        </authorList>
    </citation>
    <scope>NUCLEOTIDE SEQUENCE</scope>
    <source>
        <strain evidence="7">Rt24.2</strain>
    </source>
</reference>
<dbReference type="GO" id="GO:0006310">
    <property type="term" value="P:DNA recombination"/>
    <property type="evidence" value="ECO:0007669"/>
    <property type="project" value="UniProtKB-KW"/>
</dbReference>
<dbReference type="InterPro" id="IPR002104">
    <property type="entry name" value="Integrase_catalytic"/>
</dbReference>
<dbReference type="InterPro" id="IPR050090">
    <property type="entry name" value="Tyrosine_recombinase_XerCD"/>
</dbReference>
<dbReference type="Pfam" id="PF20172">
    <property type="entry name" value="DUF6538"/>
    <property type="match status" value="1"/>
</dbReference>
<dbReference type="Gene3D" id="1.10.443.10">
    <property type="entry name" value="Intergrase catalytic core"/>
    <property type="match status" value="1"/>
</dbReference>
<comment type="similarity">
    <text evidence="1">Belongs to the 'phage' integrase family.</text>
</comment>
<keyword evidence="2" id="KW-0229">DNA integration</keyword>